<evidence type="ECO:0000259" key="1">
    <source>
        <dbReference type="PROSITE" id="PS50887"/>
    </source>
</evidence>
<dbReference type="EMBL" id="JADOUF010000001">
    <property type="protein sequence ID" value="MBG6136169.1"/>
    <property type="molecule type" value="Genomic_DNA"/>
</dbReference>
<dbReference type="PANTHER" id="PTHR46663:SF3">
    <property type="entry name" value="SLL0267 PROTEIN"/>
    <property type="match status" value="1"/>
</dbReference>
<dbReference type="PROSITE" id="PS50887">
    <property type="entry name" value="GGDEF"/>
    <property type="match status" value="1"/>
</dbReference>
<dbReference type="SMART" id="SM00267">
    <property type="entry name" value="GGDEF"/>
    <property type="match status" value="1"/>
</dbReference>
<dbReference type="NCBIfam" id="TIGR00254">
    <property type="entry name" value="GGDEF"/>
    <property type="match status" value="1"/>
</dbReference>
<reference evidence="2" key="1">
    <citation type="submission" date="2020-11" db="EMBL/GenBank/DDBJ databases">
        <title>Sequencing the genomes of 1000 actinobacteria strains.</title>
        <authorList>
            <person name="Klenk H.-P."/>
        </authorList>
    </citation>
    <scope>NUCLEOTIDE SEQUENCE</scope>
    <source>
        <strain evidence="2">DSM 45356</strain>
    </source>
</reference>
<protein>
    <submittedName>
        <fullName evidence="2">Diguanylate cyclase (GGDEF)-like protein</fullName>
    </submittedName>
</protein>
<dbReference type="AlphaFoldDB" id="A0A8J7GNX5"/>
<organism evidence="2 3">
    <name type="scientific">Longispora fulva</name>
    <dbReference type="NCBI Taxonomy" id="619741"/>
    <lineage>
        <taxon>Bacteria</taxon>
        <taxon>Bacillati</taxon>
        <taxon>Actinomycetota</taxon>
        <taxon>Actinomycetes</taxon>
        <taxon>Micromonosporales</taxon>
        <taxon>Micromonosporaceae</taxon>
        <taxon>Longispora</taxon>
    </lineage>
</organism>
<evidence type="ECO:0000313" key="2">
    <source>
        <dbReference type="EMBL" id="MBG6136169.1"/>
    </source>
</evidence>
<dbReference type="Gene3D" id="3.30.70.270">
    <property type="match status" value="1"/>
</dbReference>
<dbReference type="PANTHER" id="PTHR46663">
    <property type="entry name" value="DIGUANYLATE CYCLASE DGCT-RELATED"/>
    <property type="match status" value="1"/>
</dbReference>
<comment type="caution">
    <text evidence="2">The sequence shown here is derived from an EMBL/GenBank/DDBJ whole genome shotgun (WGS) entry which is preliminary data.</text>
</comment>
<dbReference type="InterPro" id="IPR029787">
    <property type="entry name" value="Nucleotide_cyclase"/>
</dbReference>
<dbReference type="InterPro" id="IPR000160">
    <property type="entry name" value="GGDEF_dom"/>
</dbReference>
<name>A0A8J7GNX5_9ACTN</name>
<dbReference type="SUPFAM" id="SSF55073">
    <property type="entry name" value="Nucleotide cyclase"/>
    <property type="match status" value="1"/>
</dbReference>
<dbReference type="Pfam" id="PF00990">
    <property type="entry name" value="GGDEF"/>
    <property type="match status" value="1"/>
</dbReference>
<dbReference type="Proteomes" id="UP000622552">
    <property type="component" value="Unassembled WGS sequence"/>
</dbReference>
<evidence type="ECO:0000313" key="3">
    <source>
        <dbReference type="Proteomes" id="UP000622552"/>
    </source>
</evidence>
<sequence>MSQIFLAVFLMVVLPGAALLMAYREHVHNGRIHTLQHQLHLALWAASHDALTKLLNRRGGLQQLTHALSGEQRVSVVMLDLDKFKAVNDNLGHHGGDKLLVQVATRLEALGGRVADVARLGGDEFFLIVNGIGDEARIAAHAAWRAIADEPFLIDGHKLRVTASIGVASHQLGADAIRMITNADYALFTAKHSGAPVCVHTVGEPPIGNRPAVRRRDRNT</sequence>
<accession>A0A8J7GNX5</accession>
<proteinExistence type="predicted"/>
<dbReference type="RefSeq" id="WP_233473207.1">
    <property type="nucleotide sequence ID" value="NZ_BONS01000038.1"/>
</dbReference>
<dbReference type="CDD" id="cd01949">
    <property type="entry name" value="GGDEF"/>
    <property type="match status" value="1"/>
</dbReference>
<dbReference type="InterPro" id="IPR052163">
    <property type="entry name" value="DGC-Regulatory_Protein"/>
</dbReference>
<feature type="domain" description="GGDEF" evidence="1">
    <location>
        <begin position="72"/>
        <end position="202"/>
    </location>
</feature>
<gene>
    <name evidence="2" type="ORF">IW245_002363</name>
</gene>
<keyword evidence="3" id="KW-1185">Reference proteome</keyword>
<dbReference type="InterPro" id="IPR043128">
    <property type="entry name" value="Rev_trsase/Diguanyl_cyclase"/>
</dbReference>